<dbReference type="RefSeq" id="WP_185050918.1">
    <property type="nucleotide sequence ID" value="NZ_BAABIX010000039.1"/>
</dbReference>
<protein>
    <submittedName>
        <fullName evidence="3">Uncharacterized protein</fullName>
    </submittedName>
</protein>
<feature type="compositionally biased region" description="Pro residues" evidence="1">
    <location>
        <begin position="222"/>
        <end position="231"/>
    </location>
</feature>
<evidence type="ECO:0000256" key="1">
    <source>
        <dbReference type="SAM" id="MobiDB-lite"/>
    </source>
</evidence>
<reference evidence="3 4" key="1">
    <citation type="submission" date="2020-08" db="EMBL/GenBank/DDBJ databases">
        <title>Genomic Encyclopedia of Type Strains, Phase IV (KMG-IV): sequencing the most valuable type-strain genomes for metagenomic binning, comparative biology and taxonomic classification.</title>
        <authorList>
            <person name="Goeker M."/>
        </authorList>
    </citation>
    <scope>NUCLEOTIDE SEQUENCE [LARGE SCALE GENOMIC DNA]</scope>
    <source>
        <strain evidence="3 4">DSM 45615</strain>
    </source>
</reference>
<dbReference type="AlphaFoldDB" id="A0A840P9W7"/>
<feature type="compositionally biased region" description="Pro residues" evidence="1">
    <location>
        <begin position="166"/>
        <end position="175"/>
    </location>
</feature>
<evidence type="ECO:0000313" key="4">
    <source>
        <dbReference type="Proteomes" id="UP000578449"/>
    </source>
</evidence>
<keyword evidence="4" id="KW-1185">Reference proteome</keyword>
<gene>
    <name evidence="3" type="ORF">HNP84_003723</name>
</gene>
<evidence type="ECO:0000313" key="3">
    <source>
        <dbReference type="EMBL" id="MBB5133997.1"/>
    </source>
</evidence>
<feature type="region of interest" description="Disordered" evidence="1">
    <location>
        <begin position="150"/>
        <end position="313"/>
    </location>
</feature>
<feature type="region of interest" description="Disordered" evidence="1">
    <location>
        <begin position="1"/>
        <end position="21"/>
    </location>
</feature>
<dbReference type="EMBL" id="JACHGN010000007">
    <property type="protein sequence ID" value="MBB5133997.1"/>
    <property type="molecule type" value="Genomic_DNA"/>
</dbReference>
<keyword evidence="2" id="KW-0812">Transmembrane</keyword>
<keyword evidence="2" id="KW-1133">Transmembrane helix</keyword>
<sequence length="313" mass="32317">MVTTPPTALASPTQVPPSSDSVPVELREAAPEFDQQTISRQLGIPALVLVLLALFAVLIFEGRLRRMAHAAAVRKAGPKAPGRHRSVTPTADPAAAAAYTGYPAGPGYSSGYAQVAYPGGTAYAPIISFVPVTTYPSGYQQYGTPEQGYYAQQGYGMPAPGQEYPAPQPSDPATPSPAEYTAPDAFTPPSSADYAAPGTFTSPSPADPPFPVPEAAAREPGTPTPPLPGNLPPESFLEGPHDLTPFDAFTPHTPPSGTGSGSSWSQTVPLADDERNGPGPVPSGPQGTALFPAAEPPQAEEAPDGPEDRRRGK</sequence>
<dbReference type="Proteomes" id="UP000578449">
    <property type="component" value="Unassembled WGS sequence"/>
</dbReference>
<keyword evidence="2" id="KW-0472">Membrane</keyword>
<feature type="compositionally biased region" description="Low complexity" evidence="1">
    <location>
        <begin position="255"/>
        <end position="265"/>
    </location>
</feature>
<feature type="transmembrane region" description="Helical" evidence="2">
    <location>
        <begin position="42"/>
        <end position="60"/>
    </location>
</feature>
<name>A0A840P9W7_9ACTN</name>
<comment type="caution">
    <text evidence="3">The sequence shown here is derived from an EMBL/GenBank/DDBJ whole genome shotgun (WGS) entry which is preliminary data.</text>
</comment>
<organism evidence="3 4">
    <name type="scientific">Thermocatellispora tengchongensis</name>
    <dbReference type="NCBI Taxonomy" id="1073253"/>
    <lineage>
        <taxon>Bacteria</taxon>
        <taxon>Bacillati</taxon>
        <taxon>Actinomycetota</taxon>
        <taxon>Actinomycetes</taxon>
        <taxon>Streptosporangiales</taxon>
        <taxon>Streptosporangiaceae</taxon>
        <taxon>Thermocatellispora</taxon>
    </lineage>
</organism>
<accession>A0A840P9W7</accession>
<evidence type="ECO:0000256" key="2">
    <source>
        <dbReference type="SAM" id="Phobius"/>
    </source>
</evidence>
<proteinExistence type="predicted"/>